<dbReference type="InterPro" id="IPR006311">
    <property type="entry name" value="TAT_signal"/>
</dbReference>
<dbReference type="PANTHER" id="PTHR30189">
    <property type="entry name" value="LPS-ASSEMBLY PROTEIN"/>
    <property type="match status" value="1"/>
</dbReference>
<dbReference type="PROSITE" id="PS51318">
    <property type="entry name" value="TAT"/>
    <property type="match status" value="1"/>
</dbReference>
<dbReference type="InterPro" id="IPR050218">
    <property type="entry name" value="LptD"/>
</dbReference>
<keyword evidence="1" id="KW-0472">Membrane</keyword>
<comment type="caution">
    <text evidence="1">Lacks conserved residue(s) required for the propagation of feature annotation.</text>
</comment>
<name>A0A348FWP1_9HYPH</name>
<dbReference type="Pfam" id="PF04453">
    <property type="entry name" value="LptD"/>
    <property type="match status" value="1"/>
</dbReference>
<dbReference type="KEGG" id="blag:BLTE_04090"/>
<dbReference type="EMBL" id="AP018907">
    <property type="protein sequence ID" value="BBF91724.1"/>
    <property type="molecule type" value="Genomic_DNA"/>
</dbReference>
<proteinExistence type="inferred from homology"/>
<gene>
    <name evidence="1 3" type="primary">lptD</name>
    <name evidence="3" type="ORF">BLTE_04090</name>
</gene>
<dbReference type="GO" id="GO:0009279">
    <property type="term" value="C:cell outer membrane"/>
    <property type="evidence" value="ECO:0007669"/>
    <property type="project" value="UniProtKB-SubCell"/>
</dbReference>
<keyword evidence="4" id="KW-1185">Reference proteome</keyword>
<dbReference type="Gene3D" id="2.60.450.10">
    <property type="entry name" value="Lipopolysaccharide (LPS) transport protein A like domain"/>
    <property type="match status" value="1"/>
</dbReference>
<dbReference type="OrthoDB" id="9760225at2"/>
<organism evidence="3 4">
    <name type="scientific">Blastochloris tepida</name>
    <dbReference type="NCBI Taxonomy" id="2233851"/>
    <lineage>
        <taxon>Bacteria</taxon>
        <taxon>Pseudomonadati</taxon>
        <taxon>Pseudomonadota</taxon>
        <taxon>Alphaproteobacteria</taxon>
        <taxon>Hyphomicrobiales</taxon>
        <taxon>Blastochloridaceae</taxon>
        <taxon>Blastochloris</taxon>
    </lineage>
</organism>
<dbReference type="RefSeq" id="WP_126397148.1">
    <property type="nucleotide sequence ID" value="NZ_AP018907.1"/>
</dbReference>
<evidence type="ECO:0000313" key="4">
    <source>
        <dbReference type="Proteomes" id="UP000266934"/>
    </source>
</evidence>
<dbReference type="GO" id="GO:1990351">
    <property type="term" value="C:transporter complex"/>
    <property type="evidence" value="ECO:0007669"/>
    <property type="project" value="TreeGrafter"/>
</dbReference>
<reference evidence="3 4" key="1">
    <citation type="submission" date="2018-08" db="EMBL/GenBank/DDBJ databases">
        <title>Complete genome sequencing of Blastochloris tepida GI.</title>
        <authorList>
            <person name="Tsukatani Y."/>
            <person name="Mori H."/>
        </authorList>
    </citation>
    <scope>NUCLEOTIDE SEQUENCE [LARGE SCALE GENOMIC DNA]</scope>
    <source>
        <strain evidence="3 4">GI</strain>
    </source>
</reference>
<dbReference type="PANTHER" id="PTHR30189:SF1">
    <property type="entry name" value="LPS-ASSEMBLY PROTEIN LPTD"/>
    <property type="match status" value="1"/>
</dbReference>
<comment type="similarity">
    <text evidence="1">Belongs to the LptD family.</text>
</comment>
<accession>A0A348FWP1</accession>
<feature type="domain" description="LptD C-terminal" evidence="2">
    <location>
        <begin position="330"/>
        <end position="717"/>
    </location>
</feature>
<comment type="subcellular location">
    <subcellularLocation>
        <location evidence="1">Cell outer membrane</location>
    </subcellularLocation>
</comment>
<evidence type="ECO:0000313" key="3">
    <source>
        <dbReference type="EMBL" id="BBF91724.1"/>
    </source>
</evidence>
<dbReference type="Proteomes" id="UP000266934">
    <property type="component" value="Chromosome"/>
</dbReference>
<comment type="function">
    <text evidence="1">Involved in the assembly of lipopolysaccharide (LPS) at the surface of the outer membrane.</text>
</comment>
<dbReference type="AlphaFoldDB" id="A0A348FWP1"/>
<evidence type="ECO:0000259" key="2">
    <source>
        <dbReference type="Pfam" id="PF04453"/>
    </source>
</evidence>
<dbReference type="HAMAP" id="MF_01411">
    <property type="entry name" value="LPS_assembly_LptD"/>
    <property type="match status" value="1"/>
</dbReference>
<dbReference type="GO" id="GO:0043165">
    <property type="term" value="P:Gram-negative-bacterium-type cell outer membrane assembly"/>
    <property type="evidence" value="ECO:0007669"/>
    <property type="project" value="UniProtKB-UniRule"/>
</dbReference>
<evidence type="ECO:0000256" key="1">
    <source>
        <dbReference type="HAMAP-Rule" id="MF_01411"/>
    </source>
</evidence>
<keyword evidence="1" id="KW-0732">Signal</keyword>
<comment type="subunit">
    <text evidence="1">Component of the lipopolysaccharide transport and assembly complex.</text>
</comment>
<dbReference type="InterPro" id="IPR020889">
    <property type="entry name" value="LipoPS_assembly_LptD"/>
</dbReference>
<dbReference type="GO" id="GO:0015920">
    <property type="term" value="P:lipopolysaccharide transport"/>
    <property type="evidence" value="ECO:0007669"/>
    <property type="project" value="InterPro"/>
</dbReference>
<keyword evidence="1" id="KW-0998">Cell outer membrane</keyword>
<sequence>MTDRGRPPHPSGGTGTEAGLALVRTLLLGTAAGALALASSGALAPAQAQSRGPAIGTGLEAPRLQAGKEMLVTADELQYDYQNDRVSAVGHVQIYNDGSVLEADRVTYDRRANKMYGEGNVRLKSKSGDVVYAERLELTQDFKEGFVQSLRLEGADRTHFAAASADRREGDVTVLRSGVYTACEPCKEDPKKPVAWQVKAARIIHKEGERMVYYENATVEMFGLPIAWFPYFSHPDPTVKRKSGFLMPELSQSTKFGFSAGIPYYWALAPDYDVTLTPTITTEQGLLMQAEWRQRLINGAYTIRAAGIHQEDLSVFVRSDGSTTPGYREDRGMIESHGEFWLNDRWRWGWDAAMLSDKTFLQDYDLDKHTVFSFGQKEIRSQVFITGLGDRSFFDARSVYYMGLSEYDIQKQLPITHPIIDYNYVFLPPVWGGEAGFNVNVASMSRTQADLDGINGSDCSALSTDVSRNNCVMRGAPGTYSRLSADMYWKKRLIEPTTGQVVTPFLMVRGDAGWRDAPTYDYSTEFVSSDNQMVSRGMAAAGLEYRWPFIAVQSWGTQTLEPIAQVIVRPNESQIGKLPNEDAQSLVFDDTNLFEINKYSGYDRVEGGGRVNAGLQYTAQLNGAGTVNALFGQSYHLFGLNSFAQADMANTGLDSGLDTTRSDYVARLTYQPDSVYTLSSHYRFAETDFEVRRFELQGGAKYERLNLAALYGRYAPQPLLGYTDWREAVVGSTGLKISSNWSVSAAVRYDLINEKIDTTNFGIKYLDDCFGLSVNYVTDYTESGNAENVHKVLFKIDLRTLGEGGFSTNVGSLTP</sequence>
<protein>
    <recommendedName>
        <fullName evidence="1">LPS-assembly protein LptD</fullName>
    </recommendedName>
</protein>
<dbReference type="InterPro" id="IPR007543">
    <property type="entry name" value="LptD_C"/>
</dbReference>